<dbReference type="RefSeq" id="XP_018000231.1">
    <property type="nucleotide sequence ID" value="XM_018147815.1"/>
</dbReference>
<dbReference type="InterPro" id="IPR007219">
    <property type="entry name" value="XnlR_reg_dom"/>
</dbReference>
<keyword evidence="2" id="KW-0479">Metal-binding</keyword>
<evidence type="ECO:0000256" key="6">
    <source>
        <dbReference type="ARBA" id="ARBA00023242"/>
    </source>
</evidence>
<dbReference type="Gene3D" id="3.30.160.60">
    <property type="entry name" value="Classic Zinc Finger"/>
    <property type="match status" value="2"/>
</dbReference>
<comment type="subcellular location">
    <subcellularLocation>
        <location evidence="1">Nucleus</location>
    </subcellularLocation>
</comment>
<evidence type="ECO:0000256" key="1">
    <source>
        <dbReference type="ARBA" id="ARBA00004123"/>
    </source>
</evidence>
<keyword evidence="4 7" id="KW-0863">Zinc-finger</keyword>
<dbReference type="VEuPathDB" id="FungiDB:AB675_7445"/>
<dbReference type="GO" id="GO:0000981">
    <property type="term" value="F:DNA-binding transcription factor activity, RNA polymerase II-specific"/>
    <property type="evidence" value="ECO:0007669"/>
    <property type="project" value="InterPro"/>
</dbReference>
<evidence type="ECO:0000259" key="8">
    <source>
        <dbReference type="PROSITE" id="PS50157"/>
    </source>
</evidence>
<dbReference type="GO" id="GO:0008270">
    <property type="term" value="F:zinc ion binding"/>
    <property type="evidence" value="ECO:0007669"/>
    <property type="project" value="UniProtKB-KW"/>
</dbReference>
<keyword evidence="6" id="KW-0539">Nucleus</keyword>
<dbReference type="STRING" id="1664694.A0A0N0NME7"/>
<feature type="domain" description="C2H2-type" evidence="8">
    <location>
        <begin position="2"/>
        <end position="29"/>
    </location>
</feature>
<dbReference type="OrthoDB" id="654211at2759"/>
<evidence type="ECO:0000256" key="5">
    <source>
        <dbReference type="ARBA" id="ARBA00022833"/>
    </source>
</evidence>
<gene>
    <name evidence="9" type="ORF">AB675_7445</name>
</gene>
<evidence type="ECO:0000256" key="3">
    <source>
        <dbReference type="ARBA" id="ARBA00022737"/>
    </source>
</evidence>
<comment type="caution">
    <text evidence="9">The sequence shown here is derived from an EMBL/GenBank/DDBJ whole genome shotgun (WGS) entry which is preliminary data.</text>
</comment>
<dbReference type="GO" id="GO:0000785">
    <property type="term" value="C:chromatin"/>
    <property type="evidence" value="ECO:0007669"/>
    <property type="project" value="TreeGrafter"/>
</dbReference>
<reference evidence="9 10" key="1">
    <citation type="submission" date="2015-06" db="EMBL/GenBank/DDBJ databases">
        <title>Draft genome of the ant-associated black yeast Phialophora attae CBS 131958.</title>
        <authorList>
            <person name="Moreno L.F."/>
            <person name="Stielow B.J."/>
            <person name="de Hoog S."/>
            <person name="Vicente V.A."/>
            <person name="Weiss V.A."/>
            <person name="de Vries M."/>
            <person name="Cruz L.M."/>
            <person name="Souza E.M."/>
        </authorList>
    </citation>
    <scope>NUCLEOTIDE SEQUENCE [LARGE SCALE GENOMIC DNA]</scope>
    <source>
        <strain evidence="9 10">CBS 131958</strain>
    </source>
</reference>
<dbReference type="Pfam" id="PF04082">
    <property type="entry name" value="Fungal_trans"/>
    <property type="match status" value="1"/>
</dbReference>
<dbReference type="GO" id="GO:0006351">
    <property type="term" value="P:DNA-templated transcription"/>
    <property type="evidence" value="ECO:0007669"/>
    <property type="project" value="InterPro"/>
</dbReference>
<keyword evidence="3" id="KW-0677">Repeat</keyword>
<organism evidence="9 10">
    <name type="scientific">Cyphellophora attinorum</name>
    <dbReference type="NCBI Taxonomy" id="1664694"/>
    <lineage>
        <taxon>Eukaryota</taxon>
        <taxon>Fungi</taxon>
        <taxon>Dikarya</taxon>
        <taxon>Ascomycota</taxon>
        <taxon>Pezizomycotina</taxon>
        <taxon>Eurotiomycetes</taxon>
        <taxon>Chaetothyriomycetidae</taxon>
        <taxon>Chaetothyriales</taxon>
        <taxon>Cyphellophoraceae</taxon>
        <taxon>Cyphellophora</taxon>
    </lineage>
</organism>
<dbReference type="GO" id="GO:0000978">
    <property type="term" value="F:RNA polymerase II cis-regulatory region sequence-specific DNA binding"/>
    <property type="evidence" value="ECO:0007669"/>
    <property type="project" value="InterPro"/>
</dbReference>
<evidence type="ECO:0000313" key="9">
    <source>
        <dbReference type="EMBL" id="KPI40268.1"/>
    </source>
</evidence>
<accession>A0A0N0NME7</accession>
<dbReference type="InterPro" id="IPR051059">
    <property type="entry name" value="VerF-like"/>
</dbReference>
<dbReference type="InterPro" id="IPR036236">
    <property type="entry name" value="Znf_C2H2_sf"/>
</dbReference>
<dbReference type="Proteomes" id="UP000038010">
    <property type="component" value="Unassembled WGS sequence"/>
</dbReference>
<keyword evidence="5" id="KW-0862">Zinc</keyword>
<evidence type="ECO:0000256" key="2">
    <source>
        <dbReference type="ARBA" id="ARBA00022723"/>
    </source>
</evidence>
<dbReference type="AlphaFoldDB" id="A0A0N0NME7"/>
<protein>
    <recommendedName>
        <fullName evidence="8">C2H2-type domain-containing protein</fullName>
    </recommendedName>
</protein>
<dbReference type="SMART" id="SM00355">
    <property type="entry name" value="ZnF_C2H2"/>
    <property type="match status" value="2"/>
</dbReference>
<evidence type="ECO:0000256" key="4">
    <source>
        <dbReference type="ARBA" id="ARBA00022771"/>
    </source>
</evidence>
<dbReference type="InterPro" id="IPR013087">
    <property type="entry name" value="Znf_C2H2_type"/>
</dbReference>
<dbReference type="Pfam" id="PF00096">
    <property type="entry name" value="zf-C2H2"/>
    <property type="match status" value="2"/>
</dbReference>
<dbReference type="GO" id="GO:0005634">
    <property type="term" value="C:nucleus"/>
    <property type="evidence" value="ECO:0007669"/>
    <property type="project" value="UniProtKB-SubCell"/>
</dbReference>
<dbReference type="PANTHER" id="PTHR40626">
    <property type="entry name" value="MIP31509P"/>
    <property type="match status" value="1"/>
</dbReference>
<dbReference type="SUPFAM" id="SSF57667">
    <property type="entry name" value="beta-beta-alpha zinc fingers"/>
    <property type="match status" value="1"/>
</dbReference>
<keyword evidence="10" id="KW-1185">Reference proteome</keyword>
<sequence length="660" mass="74333">MNACPICENVYKRPEHLRRHLQSHSNERPFVCAICDGTFQRSDTLRRHQKTCIAVVEEALEPPLKKPAYESQVSASDPAQPLDEWHNLQHDALTGPFPDINHIAGWLSSAASPDFSDPWGKILNLRGDDFTDGIDDGSYPRSLGFLDNFTRRTGLVESFECGSLAEREAVRKRYGADDVQAGDLPEGAEVLCGLVDEPGVDLSTWMLEPLALKTHEIVSSIAQVSRNRPEDSSSAVAWSVATQSLCAKFFSPTRIRKYVDYYWALWHPNVNLMHRPTFEIANCRSYLVATMCILGALVSPNASDGAAARMWLDAVEEVVFTSDDLADDDSVCRLTGRPSCRPERVRALQAAYMVLLYQTWEGSDRSKRRVRRLRFSQVVAAIRDAAIPNAVHPYYHGLKIHEFSFADFAIIEELIRVTVWVFLIDTAYTLFNNSPPRMVISEMKVSPACPEVCFQAETAESCLQALQAHHTHSESARGAATRFDAAFDMLYRRALQPADQQMLADLGPLNLFAMTSTLHALIFHFRSSLSCRGSLEDVKRCLDNWHTVWQVYTDKLATDPRHALAVAGTGICPPEQMWKRIGFMRHAGQYWTLAKLMIEKLTLLRPIRQNTDDNESSDRGQTTPAYIAESTRSEVLLDKYDETSMRQVNDLIAMLQKTNI</sequence>
<evidence type="ECO:0000313" key="10">
    <source>
        <dbReference type="Proteomes" id="UP000038010"/>
    </source>
</evidence>
<dbReference type="EMBL" id="LFJN01000012">
    <property type="protein sequence ID" value="KPI40268.1"/>
    <property type="molecule type" value="Genomic_DNA"/>
</dbReference>
<dbReference type="GeneID" id="28739695"/>
<proteinExistence type="predicted"/>
<feature type="domain" description="C2H2-type" evidence="8">
    <location>
        <begin position="30"/>
        <end position="62"/>
    </location>
</feature>
<evidence type="ECO:0000256" key="7">
    <source>
        <dbReference type="PROSITE-ProRule" id="PRU00042"/>
    </source>
</evidence>
<dbReference type="PROSITE" id="PS00028">
    <property type="entry name" value="ZINC_FINGER_C2H2_1"/>
    <property type="match status" value="1"/>
</dbReference>
<name>A0A0N0NME7_9EURO</name>
<dbReference type="PROSITE" id="PS50157">
    <property type="entry name" value="ZINC_FINGER_C2H2_2"/>
    <property type="match status" value="2"/>
</dbReference>
<dbReference type="PANTHER" id="PTHR40626:SF3">
    <property type="entry name" value="TRANSCRIPTION FACTOR WITH C2H2 AND ZN(2)-CYS(6) DNA BINDING DOMAIN (EUROFUNG)-RELATED"/>
    <property type="match status" value="1"/>
</dbReference>
<dbReference type="FunFam" id="3.30.160.60:FF:000446">
    <property type="entry name" value="Zinc finger protein"/>
    <property type="match status" value="1"/>
</dbReference>